<dbReference type="PANTHER" id="PTHR43798">
    <property type="entry name" value="MONOACYLGLYCEROL LIPASE"/>
    <property type="match status" value="1"/>
</dbReference>
<dbReference type="InterPro" id="IPR050266">
    <property type="entry name" value="AB_hydrolase_sf"/>
</dbReference>
<dbReference type="InterPro" id="IPR029058">
    <property type="entry name" value="AB_hydrolase_fold"/>
</dbReference>
<dbReference type="AlphaFoldDB" id="A0A8J3K338"/>
<sequence length="361" mass="38775">MVDRRTFGKIVGSGAVAALGGLAAPPAAARAADPARAAGTGRAAGTILASGSTASATRRAQPEFGPVRQLDAGELNVGYVETGPAAGRPVFLLHGWPYDIHSYTAVAPLLAAKGYRAIVPYLRGHGTTRFRDAATPRTAEQSAFALDLVALMDALGIRQAVLAGFDWGSRTADVVAALWPERVKALVSVSGYLITNREANKQPLPPKAEWAWWYQYYFATERGRLGLDKNRHDLAKLIWAYASPTWKFDDATFDRTAAAFDNPDYVPIVIGNYRWRLSLAEGDPRHDDLEAQLARSPTIGVPTITIDAEEDPFVAPGNGSAYRAKFTGPYEHRALPGIGHNVPQEAPAPFAQAVTDADQLT</sequence>
<evidence type="ECO:0000259" key="1">
    <source>
        <dbReference type="Pfam" id="PF00561"/>
    </source>
</evidence>
<reference evidence="2 3" key="1">
    <citation type="submission" date="2021-01" db="EMBL/GenBank/DDBJ databases">
        <title>Whole genome shotgun sequence of Catellatospora chokoriensis NBRC 107358.</title>
        <authorList>
            <person name="Komaki H."/>
            <person name="Tamura T."/>
        </authorList>
    </citation>
    <scope>NUCLEOTIDE SEQUENCE [LARGE SCALE GENOMIC DNA]</scope>
    <source>
        <strain evidence="2 3">NBRC 107358</strain>
    </source>
</reference>
<evidence type="ECO:0000313" key="3">
    <source>
        <dbReference type="Proteomes" id="UP000619293"/>
    </source>
</evidence>
<dbReference type="GO" id="GO:0016787">
    <property type="term" value="F:hydrolase activity"/>
    <property type="evidence" value="ECO:0007669"/>
    <property type="project" value="UniProtKB-KW"/>
</dbReference>
<gene>
    <name evidence="2" type="ORF">Cch02nite_65480</name>
</gene>
<dbReference type="EMBL" id="BONG01000056">
    <property type="protein sequence ID" value="GIF93104.1"/>
    <property type="molecule type" value="Genomic_DNA"/>
</dbReference>
<dbReference type="Proteomes" id="UP000619293">
    <property type="component" value="Unassembled WGS sequence"/>
</dbReference>
<dbReference type="PROSITE" id="PS51318">
    <property type="entry name" value="TAT"/>
    <property type="match status" value="1"/>
</dbReference>
<dbReference type="SUPFAM" id="SSF53474">
    <property type="entry name" value="alpha/beta-Hydrolases"/>
    <property type="match status" value="1"/>
</dbReference>
<dbReference type="InterPro" id="IPR006311">
    <property type="entry name" value="TAT_signal"/>
</dbReference>
<dbReference type="Gene3D" id="3.40.50.1820">
    <property type="entry name" value="alpha/beta hydrolase"/>
    <property type="match status" value="1"/>
</dbReference>
<organism evidence="2 3">
    <name type="scientific">Catellatospora chokoriensis</name>
    <dbReference type="NCBI Taxonomy" id="310353"/>
    <lineage>
        <taxon>Bacteria</taxon>
        <taxon>Bacillati</taxon>
        <taxon>Actinomycetota</taxon>
        <taxon>Actinomycetes</taxon>
        <taxon>Micromonosporales</taxon>
        <taxon>Micromonosporaceae</taxon>
        <taxon>Catellatospora</taxon>
    </lineage>
</organism>
<dbReference type="InterPro" id="IPR000639">
    <property type="entry name" value="Epox_hydrolase-like"/>
</dbReference>
<protein>
    <submittedName>
        <fullName evidence="2">Alpha/beta hydrolase</fullName>
    </submittedName>
</protein>
<accession>A0A8J3K338</accession>
<feature type="domain" description="AB hydrolase-1" evidence="1">
    <location>
        <begin position="89"/>
        <end position="342"/>
    </location>
</feature>
<dbReference type="Pfam" id="PF00561">
    <property type="entry name" value="Abhydrolase_1"/>
    <property type="match status" value="1"/>
</dbReference>
<dbReference type="RefSeq" id="WP_191840417.1">
    <property type="nucleotide sequence ID" value="NZ_BAAALB010000022.1"/>
</dbReference>
<keyword evidence="3" id="KW-1185">Reference proteome</keyword>
<evidence type="ECO:0000313" key="2">
    <source>
        <dbReference type="EMBL" id="GIF93104.1"/>
    </source>
</evidence>
<comment type="caution">
    <text evidence="2">The sequence shown here is derived from an EMBL/GenBank/DDBJ whole genome shotgun (WGS) entry which is preliminary data.</text>
</comment>
<keyword evidence="2" id="KW-0378">Hydrolase</keyword>
<dbReference type="PRINTS" id="PR00412">
    <property type="entry name" value="EPOXHYDRLASE"/>
</dbReference>
<name>A0A8J3K338_9ACTN</name>
<proteinExistence type="predicted"/>
<dbReference type="InterPro" id="IPR000073">
    <property type="entry name" value="AB_hydrolase_1"/>
</dbReference>